<evidence type="ECO:0000313" key="4">
    <source>
        <dbReference type="Proteomes" id="UP000225972"/>
    </source>
</evidence>
<dbReference type="AlphaFoldDB" id="A0A238JBX9"/>
<evidence type="ECO:0000256" key="1">
    <source>
        <dbReference type="SAM" id="SignalP"/>
    </source>
</evidence>
<evidence type="ECO:0000313" key="3">
    <source>
        <dbReference type="EMBL" id="SMX28168.1"/>
    </source>
</evidence>
<evidence type="ECO:0000259" key="2">
    <source>
        <dbReference type="Pfam" id="PF14347"/>
    </source>
</evidence>
<keyword evidence="4" id="KW-1185">Reference proteome</keyword>
<feature type="signal peptide" evidence="1">
    <location>
        <begin position="1"/>
        <end position="21"/>
    </location>
</feature>
<dbReference type="InterPro" id="IPR025512">
    <property type="entry name" value="DUF4399"/>
</dbReference>
<feature type="chain" id="PRO_5012873070" description="DUF4399 domain-containing protein" evidence="1">
    <location>
        <begin position="22"/>
        <end position="150"/>
    </location>
</feature>
<keyword evidence="1" id="KW-0732">Signal</keyword>
<feature type="domain" description="DUF4399" evidence="2">
    <location>
        <begin position="52"/>
        <end position="150"/>
    </location>
</feature>
<proteinExistence type="predicted"/>
<reference evidence="4" key="1">
    <citation type="submission" date="2017-05" db="EMBL/GenBank/DDBJ databases">
        <authorList>
            <person name="Rodrigo-Torres L."/>
            <person name="Arahal R. D."/>
            <person name="Lucena T."/>
        </authorList>
    </citation>
    <scope>NUCLEOTIDE SEQUENCE [LARGE SCALE GENOMIC DNA]</scope>
    <source>
        <strain evidence="4">CECT 8649</strain>
    </source>
</reference>
<name>A0A238JBX9_9RHOB</name>
<organism evidence="3 4">
    <name type="scientific">Pelagimonas phthalicica</name>
    <dbReference type="NCBI Taxonomy" id="1037362"/>
    <lineage>
        <taxon>Bacteria</taxon>
        <taxon>Pseudomonadati</taxon>
        <taxon>Pseudomonadota</taxon>
        <taxon>Alphaproteobacteria</taxon>
        <taxon>Rhodobacterales</taxon>
        <taxon>Roseobacteraceae</taxon>
        <taxon>Pelagimonas</taxon>
    </lineage>
</organism>
<dbReference type="OrthoDB" id="531568at2"/>
<sequence>MKHLLFAAAMIPLATASSVWADDHLAWPATEGAYVYFIDLKDGATVTSPVLVRMGVSGMGVAPAGTEREGTGHHHLLINRATMGEGEDGAEEWLYGLPADENHKHYGGGQTEASLDLPTGTHTLQMVFGDMNHVPFGPQMVSDVITITVE</sequence>
<dbReference type="Proteomes" id="UP000225972">
    <property type="component" value="Unassembled WGS sequence"/>
</dbReference>
<dbReference type="EMBL" id="FXXP01000002">
    <property type="protein sequence ID" value="SMX28168.1"/>
    <property type="molecule type" value="Genomic_DNA"/>
</dbReference>
<protein>
    <recommendedName>
        <fullName evidence="2">DUF4399 domain-containing protein</fullName>
    </recommendedName>
</protein>
<dbReference type="RefSeq" id="WP_099245313.1">
    <property type="nucleotide sequence ID" value="NZ_FXXP01000002.1"/>
</dbReference>
<gene>
    <name evidence="3" type="ORF">TRP8649_02283</name>
</gene>
<dbReference type="Pfam" id="PF14347">
    <property type="entry name" value="DUF4399"/>
    <property type="match status" value="1"/>
</dbReference>
<accession>A0A238JBX9</accession>